<dbReference type="Proteomes" id="UP000504935">
    <property type="component" value="Segment"/>
</dbReference>
<evidence type="ECO:0000313" key="2">
    <source>
        <dbReference type="EMBL" id="BAQ94300.1"/>
    </source>
</evidence>
<accession>A0A6S4PAP1</accession>
<dbReference type="RefSeq" id="YP_009777842.1">
    <property type="nucleotide sequence ID" value="NC_047705.1"/>
</dbReference>
<organism evidence="2 3">
    <name type="scientific">uncultured phage MedDCM-OCT-S46-C10</name>
    <dbReference type="NCBI Taxonomy" id="2741074"/>
    <lineage>
        <taxon>Viruses</taxon>
        <taxon>Duplodnaviria</taxon>
        <taxon>Heunggongvirae</taxon>
        <taxon>Uroviricota</taxon>
        <taxon>Caudoviricetes</taxon>
        <taxon>Autographivirales</taxon>
        <taxon>Foussvirus</taxon>
        <taxon>Foussvirus S46C10</taxon>
    </lineage>
</organism>
<dbReference type="InterPro" id="IPR020290">
    <property type="entry name" value="Gp88"/>
</dbReference>
<sequence length="244" mass="27998">MNKKDLPFKKAKKLLNLDNNAKTIKGQKLNYKTAILYLASWKNSGFNTCSSASKGCRLACLYKAGHGIFNNVQQGRINKTRWFFIERESFLKQLIKEINLFIINCKKTGFIPCIRLNGTSDIPFELYGIFEQFPQVQFYDYTKSYKRALKFVKGQMPRNYHLTYSLCEDNKTEAFNILKLGGNISAVFRKYIPESFKNYNVINADETDLRFLDRVKNQVGGLICGLIAKGPAKKDFSGFVLDAQ</sequence>
<evidence type="ECO:0000313" key="3">
    <source>
        <dbReference type="Proteomes" id="UP000504935"/>
    </source>
</evidence>
<dbReference type="KEGG" id="vg:55412418"/>
<name>A0A6S4PAP1_9CAUD</name>
<proteinExistence type="predicted"/>
<keyword evidence="3" id="KW-1185">Reference proteome</keyword>
<protein>
    <submittedName>
        <fullName evidence="2">Phage protein Gp37/Gp68-like protein</fullName>
    </submittedName>
</protein>
<dbReference type="GeneID" id="55412418"/>
<dbReference type="Pfam" id="PF17338">
    <property type="entry name" value="GP88"/>
    <property type="match status" value="1"/>
</dbReference>
<reference evidence="2 3" key="1">
    <citation type="journal article" date="2013" name="PLoS Genet.">
        <title>Expanding the Marine Virosphere Using Metagenomics.</title>
        <authorList>
            <person name="Mizuno C.M."/>
            <person name="Rodriguez-Valera F."/>
            <person name="Kimes N.E."/>
            <person name="Ghai R."/>
        </authorList>
    </citation>
    <scope>NUCLEOTIDE SEQUENCE [LARGE SCALE GENOMIC DNA]</scope>
    <source>
        <strain evidence="2">UvMED-CGR-U-MedDCM-OCT-S46-C10</strain>
    </source>
</reference>
<evidence type="ECO:0000259" key="1">
    <source>
        <dbReference type="Pfam" id="PF17338"/>
    </source>
</evidence>
<dbReference type="EMBL" id="AP013545">
    <property type="protein sequence ID" value="BAQ94300.1"/>
    <property type="molecule type" value="Genomic_DNA"/>
</dbReference>
<feature type="domain" description="Gene product 88" evidence="1">
    <location>
        <begin position="17"/>
        <end position="240"/>
    </location>
</feature>